<keyword evidence="1" id="KW-0732">Signal</keyword>
<evidence type="ECO:0000256" key="2">
    <source>
        <dbReference type="ARBA" id="ARBA00023157"/>
    </source>
</evidence>
<dbReference type="Proteomes" id="UP000505210">
    <property type="component" value="Chromosome"/>
</dbReference>
<evidence type="ECO:0000259" key="3">
    <source>
        <dbReference type="SMART" id="SM00560"/>
    </source>
</evidence>
<dbReference type="InterPro" id="IPR001791">
    <property type="entry name" value="Laminin_G"/>
</dbReference>
<dbReference type="SUPFAM" id="SSF49899">
    <property type="entry name" value="Concanavalin A-like lectins/glucanases"/>
    <property type="match status" value="5"/>
</dbReference>
<dbReference type="InterPro" id="IPR018487">
    <property type="entry name" value="Hemopexin-like_repeat"/>
</dbReference>
<dbReference type="Pfam" id="PF13385">
    <property type="entry name" value="Laminin_G_3"/>
    <property type="match status" value="2"/>
</dbReference>
<feature type="domain" description="LamG-like jellyroll fold" evidence="3">
    <location>
        <begin position="1224"/>
        <end position="1354"/>
    </location>
</feature>
<dbReference type="SMART" id="SM00560">
    <property type="entry name" value="LamGL"/>
    <property type="match status" value="2"/>
</dbReference>
<keyword evidence="2" id="KW-1015">Disulfide bond</keyword>
<dbReference type="KEGG" id="theu:HPC62_04695"/>
<feature type="domain" description="LamG-like jellyroll fold" evidence="3">
    <location>
        <begin position="366"/>
        <end position="520"/>
    </location>
</feature>
<evidence type="ECO:0000313" key="5">
    <source>
        <dbReference type="Proteomes" id="UP000505210"/>
    </source>
</evidence>
<gene>
    <name evidence="4" type="ORF">HPC62_04695</name>
</gene>
<proteinExistence type="predicted"/>
<protein>
    <recommendedName>
        <fullName evidence="3">LamG-like jellyroll fold domain-containing protein</fullName>
    </recommendedName>
</protein>
<dbReference type="Gene3D" id="2.110.10.10">
    <property type="entry name" value="Hemopexin-like domain"/>
    <property type="match status" value="1"/>
</dbReference>
<organism evidence="4 5">
    <name type="scientific">Thermoleptolyngbya sichuanensis A183</name>
    <dbReference type="NCBI Taxonomy" id="2737172"/>
    <lineage>
        <taxon>Bacteria</taxon>
        <taxon>Bacillati</taxon>
        <taxon>Cyanobacteriota</taxon>
        <taxon>Cyanophyceae</taxon>
        <taxon>Oculatellales</taxon>
        <taxon>Oculatellaceae</taxon>
        <taxon>Thermoleptolyngbya</taxon>
        <taxon>Thermoleptolyngbya sichuanensis</taxon>
    </lineage>
</organism>
<dbReference type="InterPro" id="IPR036375">
    <property type="entry name" value="Hemopexin-like_dom_sf"/>
</dbReference>
<dbReference type="RefSeq" id="WP_172353969.1">
    <property type="nucleotide sequence ID" value="NZ_CP053661.1"/>
</dbReference>
<dbReference type="SUPFAM" id="SSF50923">
    <property type="entry name" value="Hemopexin-like domain"/>
    <property type="match status" value="1"/>
</dbReference>
<reference evidence="4 5" key="1">
    <citation type="submission" date="2020-05" db="EMBL/GenBank/DDBJ databases">
        <title>Complete genome sequence of of a novel Thermoleptolyngbya strain isolated from hot springs of Ganzi, Sichuan China.</title>
        <authorList>
            <person name="Tang J."/>
            <person name="Daroch M."/>
            <person name="Li L."/>
            <person name="Waleron K."/>
            <person name="Waleron M."/>
            <person name="Waleron M."/>
        </authorList>
    </citation>
    <scope>NUCLEOTIDE SEQUENCE [LARGE SCALE GENOMIC DNA]</scope>
    <source>
        <strain evidence="4 5">PKUAC-SCTA183</strain>
    </source>
</reference>
<accession>A0A6M8BC00</accession>
<dbReference type="EMBL" id="CP053661">
    <property type="protein sequence ID" value="QKD81576.1"/>
    <property type="molecule type" value="Genomic_DNA"/>
</dbReference>
<evidence type="ECO:0000256" key="1">
    <source>
        <dbReference type="ARBA" id="ARBA00022729"/>
    </source>
</evidence>
<evidence type="ECO:0000313" key="4">
    <source>
        <dbReference type="EMBL" id="QKD81576.1"/>
    </source>
</evidence>
<dbReference type="InterPro" id="IPR006558">
    <property type="entry name" value="LamG-like"/>
</dbReference>
<sequence length="2643" mass="293928">MSILERNFVKVYEPSSAAARSAQKTYVYTTMVRHNGTVIAFAMDSDRHIYYTVLDMERSGVSTSLDSAFWDIEPKELIFPDELAIVGKSAAGTQRMPLVNRHGVALPAGTLIEPKERDSFQSTTARLSASLPNGSLNGFRPFQVLSDEQHVYVFRQSAARDASDMVWRTSAHGEVLKDAQGRPIPVVDNTLLMDRFVFTGGQLQPKLEVRYQRSRRKDSPASRKDGLGYEDLEKKAFYEPTQTLDFVRNLTNGWFTVLLLPTAIPDVQRWQIFAYNRVTQRFDSFNIERSPNGSFNTRGTQYYTSPKPEHQQSVFERQPGTCPFSGEPLIPLLSQSGFAESALLLDGVDDAVAVRSRDRLNLPGANGFTLEMWLLADPAQISEANPDEAPTAQFNILEKGAGRGECPYALRYLSNGKLGFFRTDGQRTLALISEVALTDGQFHHVAVVRTATPRADQEHTELPTITLYIDGVAAGTVDDDLSRALINDDPLFLGNRTAQGDHFKGQIDELRIWSRARSPRELEIERHHRLVGNELDLVGYWRCDEGTGTVLYDQTDFAQHGQITGSEHPWIKSEAPVGEHPGIRRSSFAFQDRAVTAGCTALFYYQQEPAGVGYVAEEKKPIKRNGRVMFAVPTEDRSTDTAAKPLIAVLDFAVSRDGNLAQVPDLLNLKQLEAVKIGDRTLSDTLEEYSQLQQDVQRWTSERIAKLSTLKNIEAELAEAPICTGELDAYSETINGRTYYKLLYVGKTATQGAAFVFDRDGNLTEQPIRPIAELFHPRNFPAEWTGLDTLVTFGELNNCYLFRGAACKPWVNLITPSSTPHHISSIQEAFSLKPDESDWALGIDAAVRGHEQVFFFRGDRWLRFTGWNAPVGEVHTGYRTTGRIHDHFPGFPTEWTRVDGVVHRAGTGDFFFFKGNQYVKLRFSDLAVNSLPYEVPPVAPLHYENLRDEGLGYLVTFYNAATTALQAERDRLRREISFLESQLADGIPTLRYLRLVMHEFGQDNPLPMPFVCADPTGLTVSGAVLGFAWTKDTPLLFESVTGRLSLYYRGTSNQFFAAYYDVVTGRASFSQPETPGLRWIARSAGAALDSSQITITAEDADTCTVAIQNAATSIQEKWQRVPRDRAQFVAVLNGMARPVYLGKLTEALSGSVAQFDLESAATHSLKAGDTLLIGSGKTKAVVQAAQSMLPKGEVPGFQGRSLSFNGSSDFVELTTAEALGLPNRSFTVEAWINLAADAPRDCPVLGSAAPRAALRALHLTIRDRRPYLGFFGEANDLSSPIVLQPERWYHVAWRYDSIARTQSILVNGQLVATATNRSALLGGGPLFMGQWNGDRHFKGQIGELRIWNEARSEADIAAGMRRVLNDPTGAAWQTLAGSWRFVLREGRLVAQDDSRHQRHGRVLGSPALRRVNSQMMQVQIDPVTLACKADEGVYLLPYDYDAHAQVNQIARSLQDGSLLFLVDAGNEPEPVQPGTAVLSDDTLSNRWVADAYGYALSFDAAARPVTTTQRLADYQTEANLTIEAWVKHSAFPKGFTEILKHQSGSPSTRYRLGISHDLDALRENAPIYRVFAEVGGKLVYTDPMASANQWQHLAAVFEQAHALRFKAGDRLDCGSDTTLELAGDLTIEAVIRLDDLAQPQGILTKGKIQDGSDDDCTYSLSVNKEGKLVFAFEDNQDSPENHFLKSSFSLQPNQVYHVGVTRQHRTETAQGNAQVSINQWYEFHFYARSQDGVQYEIWKSVSKAENPERFEGTIGSGSQPLEIGWAVCQTDPRDATKMAAHSFRGELGEVRLWSRALTASELGKAIKGREKGLVGWWQLEENQRAIAQDSKGTNHATIYGARWVQSSDPEASRLRLYLNGDVVMTYVWSASNTPYAWSRQKPPFEGTPGFSLGTDASAPTANPALQRHAFTGELDEVRIWKVARTLEQIQDNLFRPIAGDFEQLLAYYHASEVGNTLQDGSGRGLHLAIPGTAPNSPLTDATLAYFALSTAPVSTETAQVRSALAQVKTDFHDVLTNAPAVQEYGDMQSDSAGNLIGVMKRCYAYIRNGQWRLLTGYKVGDLELEWVGQAQYDPQLIGFIEGAPPVPSENLTVRDTYEKVSTVELTEADQMMYTYANTRDRSYKTALNMKLGAGFKVKNEAGFGLVVETVNTNLVLGIKGNMETNTSWLQNSTVSFGKTTNTLSRLTAQGDWEEAAHPRYPELGRRYVPKNVGFALVQSETADVFVMRLKHRDPARRVTVALRMQPNPDIPKDWNVIMFPMNPKYVKQGTLDGRVGLNADAVDYPNTTDSSPDRSYFKPIEAYALKQRIEREQKELEADYRSYDVEPAGKKGMARGTPVLPLVGTSIGAAIEGGIALNQEDKLPELTRRNLFNTYVWTADGGLFAETQQFMETQQEVIGGTFSVSGQIGGYMDFNTAIAGMAVNFELESFWGGSQTLTKTRTSASQRSFGVTVDLDVERNIQVANPQQAERLGLSLYDAKGDRAKCPGKVDGYRFMTFYLEPSQEHFKDFENKVLDRAWLEQSNDPNAIALRQSIQQKVGKPWRVMHRVTYVSRVLPRYGSPAATPAEDTLRAANIESNWELIKRLEPYVQSKTRSYGDLADAIREVISRFMPELASAESYIIEYMSRYYQVFPDSVLQSQVQ</sequence>
<dbReference type="SMART" id="SM00120">
    <property type="entry name" value="HX"/>
    <property type="match status" value="2"/>
</dbReference>
<name>A0A6M8BC00_9CYAN</name>
<dbReference type="Gene3D" id="2.60.120.200">
    <property type="match status" value="5"/>
</dbReference>
<dbReference type="CDD" id="cd00110">
    <property type="entry name" value="LamG"/>
    <property type="match status" value="1"/>
</dbReference>
<dbReference type="InterPro" id="IPR013320">
    <property type="entry name" value="ConA-like_dom_sf"/>
</dbReference>
<keyword evidence="5" id="KW-1185">Reference proteome</keyword>